<reference evidence="4" key="1">
    <citation type="submission" date="2017-02" db="UniProtKB">
        <authorList>
            <consortium name="WormBaseParasite"/>
        </authorList>
    </citation>
    <scope>IDENTIFICATION</scope>
</reference>
<dbReference type="EMBL" id="UZAE01012415">
    <property type="protein sequence ID" value="VDO05052.1"/>
    <property type="molecule type" value="Genomic_DNA"/>
</dbReference>
<sequence length="493" mass="55465">MCHSLSKLWDRLEELQAEESYKCEWQIGEHPLKGLDDFMEDLFPSLTTSWEESNYAQTSDGPLEVSTFEVSEELRTNTMIRNGPDVTPSSVLTSTSNDHLLEQEFPDTDLLDQVAVPMRWDNYEEIIDSPHETIEVFSGVAIDVNWRESLFPQPSTHTVASNLNSSERVYMQSQSATTNENISMTIENSHSTGVLLSARELTSQLYTFFNFQTIEFFSGVGSDVNRRESFLRQPSTHTVASNRNRSERVYTQSQLATTNENISMSIENSHSSGVRLSARERRLNRNANFGASSLNVHRRNCTDELFSSTFEASSGVGSDVNCRESLFRQPGTHTVASNRNRSERAYMQSQLATTNENISMSIENSHSTEVRLSARERELNRSINFDASSLNVRKRNSTDGLFSSAFPNFAAGVAKQRRQCTLSSSTSSLQQPPPQERNSHTAQAASGTAYFSRLYNSQYAESNSRSDELRARGLSDGEILRYHMEVSGCQNTI</sequence>
<name>A0A0R3TND1_RODNA</name>
<dbReference type="WBParaSite" id="HNAJ_0000888101-mRNA-1">
    <property type="protein sequence ID" value="HNAJ_0000888101-mRNA-1"/>
    <property type="gene ID" value="HNAJ_0000888101"/>
</dbReference>
<dbReference type="AlphaFoldDB" id="A0A0R3TND1"/>
<keyword evidence="3" id="KW-1185">Reference proteome</keyword>
<reference evidence="2 3" key="2">
    <citation type="submission" date="2018-11" db="EMBL/GenBank/DDBJ databases">
        <authorList>
            <consortium name="Pathogen Informatics"/>
        </authorList>
    </citation>
    <scope>NUCLEOTIDE SEQUENCE [LARGE SCALE GENOMIC DNA]</scope>
</reference>
<dbReference type="Proteomes" id="UP000278807">
    <property type="component" value="Unassembled WGS sequence"/>
</dbReference>
<feature type="region of interest" description="Disordered" evidence="1">
    <location>
        <begin position="421"/>
        <end position="443"/>
    </location>
</feature>
<proteinExistence type="predicted"/>
<feature type="compositionally biased region" description="Low complexity" evidence="1">
    <location>
        <begin position="421"/>
        <end position="430"/>
    </location>
</feature>
<gene>
    <name evidence="2" type="ORF">HNAJ_LOCUS8877</name>
</gene>
<evidence type="ECO:0000313" key="2">
    <source>
        <dbReference type="EMBL" id="VDO05052.1"/>
    </source>
</evidence>
<accession>A0A0R3TND1</accession>
<evidence type="ECO:0000313" key="3">
    <source>
        <dbReference type="Proteomes" id="UP000278807"/>
    </source>
</evidence>
<protein>
    <submittedName>
        <fullName evidence="4">RING-type domain-containing protein</fullName>
    </submittedName>
</protein>
<evidence type="ECO:0000256" key="1">
    <source>
        <dbReference type="SAM" id="MobiDB-lite"/>
    </source>
</evidence>
<organism evidence="4">
    <name type="scientific">Rodentolepis nana</name>
    <name type="common">Dwarf tapeworm</name>
    <name type="synonym">Hymenolepis nana</name>
    <dbReference type="NCBI Taxonomy" id="102285"/>
    <lineage>
        <taxon>Eukaryota</taxon>
        <taxon>Metazoa</taxon>
        <taxon>Spiralia</taxon>
        <taxon>Lophotrochozoa</taxon>
        <taxon>Platyhelminthes</taxon>
        <taxon>Cestoda</taxon>
        <taxon>Eucestoda</taxon>
        <taxon>Cyclophyllidea</taxon>
        <taxon>Hymenolepididae</taxon>
        <taxon>Rodentolepis</taxon>
    </lineage>
</organism>
<evidence type="ECO:0000313" key="4">
    <source>
        <dbReference type="WBParaSite" id="HNAJ_0000888101-mRNA-1"/>
    </source>
</evidence>